<comment type="caution">
    <text evidence="11">The sequence shown here is derived from an EMBL/GenBank/DDBJ whole genome shotgun (WGS) entry which is preliminary data.</text>
</comment>
<dbReference type="NCBIfam" id="NF008941">
    <property type="entry name" value="PRK12292.2-4"/>
    <property type="match status" value="1"/>
</dbReference>
<dbReference type="AlphaFoldDB" id="A0A4R3KFA3"/>
<proteinExistence type="inferred from homology"/>
<comment type="pathway">
    <text evidence="2 8">Amino-acid biosynthesis; L-histidine biosynthesis; L-histidine from 5-phospho-alpha-D-ribose 1-diphosphate: step 1/9.</text>
</comment>
<keyword evidence="12" id="KW-1185">Reference proteome</keyword>
<dbReference type="Pfam" id="PF13393">
    <property type="entry name" value="tRNA-synt_His"/>
    <property type="match status" value="1"/>
</dbReference>
<dbReference type="UniPathway" id="UPA00031">
    <property type="reaction ID" value="UER00006"/>
</dbReference>
<dbReference type="Gene3D" id="3.30.930.10">
    <property type="entry name" value="Bira Bifunctional Protein, Domain 2"/>
    <property type="match status" value="1"/>
</dbReference>
<reference evidence="11 12" key="1">
    <citation type="submission" date="2019-03" db="EMBL/GenBank/DDBJ databases">
        <title>Genomic Encyclopedia of Type Strains, Phase IV (KMG-IV): sequencing the most valuable type-strain genomes for metagenomic binning, comparative biology and taxonomic classification.</title>
        <authorList>
            <person name="Goeker M."/>
        </authorList>
    </citation>
    <scope>NUCLEOTIDE SEQUENCE [LARGE SCALE GENOMIC DNA]</scope>
    <source>
        <strain evidence="11 12">DSM 23802</strain>
    </source>
</reference>
<feature type="binding site" evidence="9">
    <location>
        <begin position="81"/>
        <end position="83"/>
    </location>
    <ligand>
        <name>L-histidine</name>
        <dbReference type="ChEBI" id="CHEBI:57595"/>
    </ligand>
</feature>
<dbReference type="GO" id="GO:0005737">
    <property type="term" value="C:cytoplasm"/>
    <property type="evidence" value="ECO:0007669"/>
    <property type="project" value="UniProtKB-SubCell"/>
</dbReference>
<evidence type="ECO:0000256" key="2">
    <source>
        <dbReference type="ARBA" id="ARBA00004667"/>
    </source>
</evidence>
<evidence type="ECO:0000256" key="4">
    <source>
        <dbReference type="ARBA" id="ARBA00011496"/>
    </source>
</evidence>
<dbReference type="GO" id="GO:0006427">
    <property type="term" value="P:histidyl-tRNA aminoacylation"/>
    <property type="evidence" value="ECO:0007669"/>
    <property type="project" value="TreeGrafter"/>
</dbReference>
<feature type="binding site" evidence="9">
    <location>
        <begin position="274"/>
        <end position="275"/>
    </location>
    <ligand>
        <name>L-histidine</name>
        <dbReference type="ChEBI" id="CHEBI:57595"/>
    </ligand>
</feature>
<dbReference type="EMBL" id="SMAB01000011">
    <property type="protein sequence ID" value="TCS81805.1"/>
    <property type="molecule type" value="Genomic_DNA"/>
</dbReference>
<evidence type="ECO:0000256" key="7">
    <source>
        <dbReference type="ARBA" id="ARBA00025246"/>
    </source>
</evidence>
<feature type="binding site" evidence="9">
    <location>
        <position position="125"/>
    </location>
    <ligand>
        <name>L-histidine</name>
        <dbReference type="ChEBI" id="CHEBI:57595"/>
    </ligand>
</feature>
<accession>A0A4R3KFA3</accession>
<evidence type="ECO:0000259" key="10">
    <source>
        <dbReference type="PROSITE" id="PS50862"/>
    </source>
</evidence>
<comment type="function">
    <text evidence="7 8">Required for the first step of histidine biosynthesis. May allow the feedback regulation of ATP phosphoribosyltransferase activity by histidine.</text>
</comment>
<keyword evidence="11" id="KW-0328">Glycosyltransferase</keyword>
<feature type="domain" description="Aminoacyl-transfer RNA synthetases class-II family profile" evidence="10">
    <location>
        <begin position="25"/>
        <end position="321"/>
    </location>
</feature>
<dbReference type="PANTHER" id="PTHR43707">
    <property type="entry name" value="HISTIDYL-TRNA SYNTHETASE"/>
    <property type="match status" value="1"/>
</dbReference>
<organism evidence="11 12">
    <name type="scientific">Tepidibacillus fermentans</name>
    <dbReference type="NCBI Taxonomy" id="1281767"/>
    <lineage>
        <taxon>Bacteria</taxon>
        <taxon>Bacillati</taxon>
        <taxon>Bacillota</taxon>
        <taxon>Bacilli</taxon>
        <taxon>Bacillales</taxon>
        <taxon>Bacillaceae</taxon>
        <taxon>Tepidibacillus</taxon>
    </lineage>
</organism>
<dbReference type="InterPro" id="IPR006195">
    <property type="entry name" value="aa-tRNA-synth_II"/>
</dbReference>
<keyword evidence="11" id="KW-0808">Transferase</keyword>
<dbReference type="SUPFAM" id="SSF55681">
    <property type="entry name" value="Class II aaRS and biotin synthetases"/>
    <property type="match status" value="1"/>
</dbReference>
<protein>
    <recommendedName>
        <fullName evidence="5 8">ATP phosphoribosyltransferase regulatory subunit</fullName>
    </recommendedName>
</protein>
<keyword evidence="8" id="KW-0368">Histidine biosynthesis</keyword>
<feature type="binding site" evidence="9">
    <location>
        <position position="111"/>
    </location>
    <ligand>
        <name>L-histidine</name>
        <dbReference type="ChEBI" id="CHEBI:57595"/>
    </ligand>
</feature>
<dbReference type="GO" id="GO:0000105">
    <property type="term" value="P:L-histidine biosynthetic process"/>
    <property type="evidence" value="ECO:0007669"/>
    <property type="project" value="UniProtKB-UniRule"/>
</dbReference>
<dbReference type="InterPro" id="IPR004517">
    <property type="entry name" value="HisZ"/>
</dbReference>
<sequence length="394" mass="45409">MGKLKNFEKPIGFRDLLPEMANQKREIENRLQTLFSRWGYQEMITPTLEYDQIVGKASAISDSKMFRLLDRQGNALVLRPDMTAPIARVVSSVLRNETLPIRISYHANVFRAQENEAGRFSEFYQSGIELIGERTPDADAEVLTLAIQSLRQVGIDSFRIIVGHVEYLNGILDEWIDEEEQKKVLKERLAKRDFVGYQRFVEENIGMELGRKTLLSILDLQGDFSVLAKARKITSSEKAEKALDELIQIYQLLQLYQVEEYVSFDLIFVPHLEYYTGMVFEATGEGLGFPVCSGGRYDSLLSLFNNPQYATGFALHLDRILDLATVNQESKEKVYIIYDLAHQDEALRYAVKLRETKGMVVETIRIDSKEDLQFIRSNNKTVERIYFLQEDIEE</sequence>
<dbReference type="NCBIfam" id="TIGR00443">
    <property type="entry name" value="hisZ_biosyn_reg"/>
    <property type="match status" value="1"/>
</dbReference>
<comment type="subcellular location">
    <subcellularLocation>
        <location evidence="1 8">Cytoplasm</location>
    </subcellularLocation>
</comment>
<gene>
    <name evidence="8" type="primary">hisZ</name>
    <name evidence="11" type="ORF">EDD72_11143</name>
</gene>
<keyword evidence="6 8" id="KW-0963">Cytoplasm</keyword>
<dbReference type="GO" id="GO:0016757">
    <property type="term" value="F:glycosyltransferase activity"/>
    <property type="evidence" value="ECO:0007669"/>
    <property type="project" value="UniProtKB-KW"/>
</dbReference>
<dbReference type="Proteomes" id="UP000295788">
    <property type="component" value="Unassembled WGS sequence"/>
</dbReference>
<evidence type="ECO:0000256" key="1">
    <source>
        <dbReference type="ARBA" id="ARBA00004496"/>
    </source>
</evidence>
<comment type="subunit">
    <text evidence="4 8">Heteromultimer composed of HisG and HisZ subunits.</text>
</comment>
<dbReference type="HAMAP" id="MF_00125">
    <property type="entry name" value="HisZ"/>
    <property type="match status" value="1"/>
</dbReference>
<evidence type="ECO:0000256" key="9">
    <source>
        <dbReference type="PIRSR" id="PIRSR001549-1"/>
    </source>
</evidence>
<evidence type="ECO:0000313" key="12">
    <source>
        <dbReference type="Proteomes" id="UP000295788"/>
    </source>
</evidence>
<evidence type="ECO:0000256" key="5">
    <source>
        <dbReference type="ARBA" id="ARBA00020397"/>
    </source>
</evidence>
<name>A0A4R3KFA3_9BACI</name>
<dbReference type="PIRSF" id="PIRSF001549">
    <property type="entry name" value="His-tRNA_synth"/>
    <property type="match status" value="1"/>
</dbReference>
<comment type="miscellaneous">
    <text evidence="8">This function is generally fulfilled by the C-terminal part of HisG, which is missing in some bacteria such as this one.</text>
</comment>
<evidence type="ECO:0000256" key="8">
    <source>
        <dbReference type="HAMAP-Rule" id="MF_00125"/>
    </source>
</evidence>
<dbReference type="GO" id="GO:0004821">
    <property type="term" value="F:histidine-tRNA ligase activity"/>
    <property type="evidence" value="ECO:0007669"/>
    <property type="project" value="TreeGrafter"/>
</dbReference>
<dbReference type="RefSeq" id="WP_165895014.1">
    <property type="nucleotide sequence ID" value="NZ_SMAB01000011.1"/>
</dbReference>
<keyword evidence="8" id="KW-0028">Amino-acid biosynthesis</keyword>
<dbReference type="InterPro" id="IPR004516">
    <property type="entry name" value="HisRS/HisZ"/>
</dbReference>
<dbReference type="InterPro" id="IPR045864">
    <property type="entry name" value="aa-tRNA-synth_II/BPL/LPL"/>
</dbReference>
<dbReference type="GO" id="GO:0140096">
    <property type="term" value="F:catalytic activity, acting on a protein"/>
    <property type="evidence" value="ECO:0007669"/>
    <property type="project" value="UniProtKB-ARBA"/>
</dbReference>
<comment type="similarity">
    <text evidence="3 8">Belongs to the class-II aminoacyl-tRNA synthetase family. HisZ subfamily.</text>
</comment>
<dbReference type="PROSITE" id="PS50862">
    <property type="entry name" value="AA_TRNA_LIGASE_II"/>
    <property type="match status" value="1"/>
</dbReference>
<feature type="binding site" evidence="9">
    <location>
        <position position="129"/>
    </location>
    <ligand>
        <name>L-histidine</name>
        <dbReference type="ChEBI" id="CHEBI:57595"/>
    </ligand>
</feature>
<evidence type="ECO:0000256" key="6">
    <source>
        <dbReference type="ARBA" id="ARBA00022490"/>
    </source>
</evidence>
<dbReference type="InterPro" id="IPR041715">
    <property type="entry name" value="HisRS-like_core"/>
</dbReference>
<dbReference type="CDD" id="cd00773">
    <property type="entry name" value="HisRS-like_core"/>
    <property type="match status" value="1"/>
</dbReference>
<dbReference type="PANTHER" id="PTHR43707:SF1">
    <property type="entry name" value="HISTIDINE--TRNA LIGASE, MITOCHONDRIAL-RELATED"/>
    <property type="match status" value="1"/>
</dbReference>
<evidence type="ECO:0000256" key="3">
    <source>
        <dbReference type="ARBA" id="ARBA00005539"/>
    </source>
</evidence>
<evidence type="ECO:0000313" key="11">
    <source>
        <dbReference type="EMBL" id="TCS81805.1"/>
    </source>
</evidence>